<name>A0ABV0ZKS1_9TELE</name>
<evidence type="ECO:0000313" key="2">
    <source>
        <dbReference type="EMBL" id="MEQ2306671.1"/>
    </source>
</evidence>
<sequence>MMDACDQGTNDLNILANKLGEKQDTTALEVSHLNLAERSLQEQKEQIEKKKEGKDEGADWQSGQKGESCDWPEERVCHTHERAIPIQETIEALDITEEGVETLLCYLELHPRRFVELLHPTLSVCKVRCYDGPRQLQKVTKICPPVAVVLARRRMAGERVERLNEVEFDVVEVADTMGWQLPMVKRGLRQLQWSTERGGGRSGILVEFSSPSFYFRSYGDLSDEEMDRVCQFLYNRVQDQERTQLYQLTACFKAFKSVAFQCAKSCVDDLDGSSSLQLKNLLSEYFDKRRDREHTLQPVDLEELDKYKMLDWESQIRADIRGFLANRSDEKFSGRAVARILHGIGSPCYPAQIYGKDRRYWRKYIRFDFNQLIRLATQEIIHFK</sequence>
<keyword evidence="3" id="KW-1185">Reference proteome</keyword>
<feature type="region of interest" description="Disordered" evidence="1">
    <location>
        <begin position="39"/>
        <end position="71"/>
    </location>
</feature>
<evidence type="ECO:0000313" key="3">
    <source>
        <dbReference type="Proteomes" id="UP001469553"/>
    </source>
</evidence>
<feature type="compositionally biased region" description="Basic and acidic residues" evidence="1">
    <location>
        <begin position="39"/>
        <end position="57"/>
    </location>
</feature>
<dbReference type="Proteomes" id="UP001469553">
    <property type="component" value="Unassembled WGS sequence"/>
</dbReference>
<proteinExistence type="predicted"/>
<reference evidence="2 3" key="1">
    <citation type="submission" date="2021-06" db="EMBL/GenBank/DDBJ databases">
        <authorList>
            <person name="Palmer J.M."/>
        </authorList>
    </citation>
    <scope>NUCLEOTIDE SEQUENCE [LARGE SCALE GENOMIC DNA]</scope>
    <source>
        <strain evidence="2 3">AS_MEX2019</strain>
        <tissue evidence="2">Muscle</tissue>
    </source>
</reference>
<comment type="caution">
    <text evidence="2">The sequence shown here is derived from an EMBL/GenBank/DDBJ whole genome shotgun (WGS) entry which is preliminary data.</text>
</comment>
<gene>
    <name evidence="2" type="ORF">AMECASPLE_010649</name>
</gene>
<accession>A0ABV0ZKS1</accession>
<evidence type="ECO:0000256" key="1">
    <source>
        <dbReference type="SAM" id="MobiDB-lite"/>
    </source>
</evidence>
<protein>
    <submittedName>
        <fullName evidence="2">Uncharacterized protein</fullName>
    </submittedName>
</protein>
<organism evidence="2 3">
    <name type="scientific">Ameca splendens</name>
    <dbReference type="NCBI Taxonomy" id="208324"/>
    <lineage>
        <taxon>Eukaryota</taxon>
        <taxon>Metazoa</taxon>
        <taxon>Chordata</taxon>
        <taxon>Craniata</taxon>
        <taxon>Vertebrata</taxon>
        <taxon>Euteleostomi</taxon>
        <taxon>Actinopterygii</taxon>
        <taxon>Neopterygii</taxon>
        <taxon>Teleostei</taxon>
        <taxon>Neoteleostei</taxon>
        <taxon>Acanthomorphata</taxon>
        <taxon>Ovalentaria</taxon>
        <taxon>Atherinomorphae</taxon>
        <taxon>Cyprinodontiformes</taxon>
        <taxon>Goodeidae</taxon>
        <taxon>Ameca</taxon>
    </lineage>
</organism>
<dbReference type="EMBL" id="JAHRIP010066454">
    <property type="protein sequence ID" value="MEQ2306671.1"/>
    <property type="molecule type" value="Genomic_DNA"/>
</dbReference>